<organism evidence="1 2">
    <name type="scientific">Enterococcus hirae</name>
    <dbReference type="NCBI Taxonomy" id="1354"/>
    <lineage>
        <taxon>Bacteria</taxon>
        <taxon>Bacillati</taxon>
        <taxon>Bacillota</taxon>
        <taxon>Bacilli</taxon>
        <taxon>Lactobacillales</taxon>
        <taxon>Enterococcaceae</taxon>
        <taxon>Enterococcus</taxon>
    </lineage>
</organism>
<evidence type="ECO:0000313" key="1">
    <source>
        <dbReference type="EMBL" id="VTQ62485.1"/>
    </source>
</evidence>
<dbReference type="GO" id="GO:0005886">
    <property type="term" value="C:plasma membrane"/>
    <property type="evidence" value="ECO:0007669"/>
    <property type="project" value="TreeGrafter"/>
</dbReference>
<dbReference type="RefSeq" id="WP_010737302.1">
    <property type="nucleotide sequence ID" value="NZ_AP027299.1"/>
</dbReference>
<dbReference type="Pfam" id="PF07663">
    <property type="entry name" value="EIIBC-GUT_C"/>
    <property type="match status" value="1"/>
</dbReference>
<keyword evidence="1" id="KW-0808">Transferase</keyword>
<dbReference type="EC" id="2.7.1.69" evidence="1"/>
<comment type="caution">
    <text evidence="1">The sequence shown here is derived from an EMBL/GenBank/DDBJ whole genome shotgun (WGS) entry which is preliminary data.</text>
</comment>
<dbReference type="InterPro" id="IPR011618">
    <property type="entry name" value="PTS_EIIBC_GUT_N"/>
</dbReference>
<dbReference type="Proteomes" id="UP000352698">
    <property type="component" value="Unassembled WGS sequence"/>
</dbReference>
<protein>
    <submittedName>
        <fullName evidence="1">PTS system glucitol/sorbitol-specific transporter subunit IIBC</fullName>
        <ecNumber evidence="1">2.7.1.69</ecNumber>
    </submittedName>
</protein>
<reference evidence="1 2" key="1">
    <citation type="submission" date="2019-05" db="EMBL/GenBank/DDBJ databases">
        <authorList>
            <consortium name="Pathogen Informatics"/>
        </authorList>
    </citation>
    <scope>NUCLEOTIDE SEQUENCE [LARGE SCALE GENOMIC DNA]</scope>
    <source>
        <strain evidence="1 2">NCTC12204</strain>
    </source>
</reference>
<sequence>MEAKKLIIHKGNGGWGGPLTIPLNDERKKYVISVTGGGIHPVAEKIAELAGVTAVDAFKNPVEKEETLCAVIDCGGTARCGTYPRMKIPTINVKLQAPSGPLAKFMTEDIFVSGTTITNIEIISESEAAQVHNKEDKNEKTSNINTNKPETTTEITKETTEKKNHSNKKGGIFGLIDTIGRGAGSFINIMYQAGRETIDTVLTNIIPFMAFVATLIGIINYTGIGDIIAKFLSPLGGSLLGLVLLGAITSLPFLSPLLAPGAVIASVIGLLIGTEIANGTIPPHYALPALFAINSQVGCDFAPVGMTLGEAKPETISNGVPAVLFSRILTGPIAVIIAYAFSIGL</sequence>
<dbReference type="InterPro" id="IPR011638">
    <property type="entry name" value="PTS_EIIBC_GUT_C"/>
</dbReference>
<dbReference type="Pfam" id="PF03612">
    <property type="entry name" value="EIIBC-GUT_N"/>
    <property type="match status" value="1"/>
</dbReference>
<dbReference type="InterPro" id="IPR004702">
    <property type="entry name" value="PTS_sorb_EIIBC"/>
</dbReference>
<dbReference type="PANTHER" id="PTHR39427">
    <property type="match status" value="1"/>
</dbReference>
<evidence type="ECO:0000313" key="2">
    <source>
        <dbReference type="Proteomes" id="UP000352698"/>
    </source>
</evidence>
<dbReference type="PROSITE" id="PS51102">
    <property type="entry name" value="PTS_EIIB_TYPE_5"/>
    <property type="match status" value="1"/>
</dbReference>
<proteinExistence type="predicted"/>
<dbReference type="GO" id="GO:0008982">
    <property type="term" value="F:protein-N(PI)-phosphohistidine-sugar phosphotransferase activity"/>
    <property type="evidence" value="ECO:0007669"/>
    <property type="project" value="InterPro"/>
</dbReference>
<accession>A0A1V8XNL1</accession>
<dbReference type="AlphaFoldDB" id="A0A1V8XNL1"/>
<dbReference type="GO" id="GO:0009401">
    <property type="term" value="P:phosphoenolpyruvate-dependent sugar phosphotransferase system"/>
    <property type="evidence" value="ECO:0007669"/>
    <property type="project" value="InterPro"/>
</dbReference>
<gene>
    <name evidence="1" type="primary">srlE</name>
    <name evidence="1" type="ORF">NCTC12204_01024</name>
</gene>
<dbReference type="PANTHER" id="PTHR39427:SF1">
    <property type="entry name" value="PTS SYSTEM GLUCITOL_SORBITOL-SPECIFIC EIIB COMPONENT"/>
    <property type="match status" value="1"/>
</dbReference>
<dbReference type="STRING" id="1354.A6P53_04280"/>
<name>A0A1V8XNL1_ENTHR</name>
<dbReference type="EMBL" id="CABEEP010000001">
    <property type="protein sequence ID" value="VTQ62485.1"/>
    <property type="molecule type" value="Genomic_DNA"/>
</dbReference>